<evidence type="ECO:0000256" key="1">
    <source>
        <dbReference type="ARBA" id="ARBA00023002"/>
    </source>
</evidence>
<dbReference type="SUPFAM" id="SSF55447">
    <property type="entry name" value="CO dehydrogenase flavoprotein C-terminal domain-like"/>
    <property type="match status" value="1"/>
</dbReference>
<sequence>MRPFTYERATDPGAAATAVLDGTDAMFLAGGTNLVDLMKLGVARPATLVDVTRLPYDRIEHRADGSVLIGSMVRNSDLSGDRGIRERFPALSQAVLAGASGQLRSMATTGGNLLQRTRCPYFQDVTKPCNKREPDTGCSAIGGDHRDLGVIGTSDSCVATNPSDMAVAMAALDAVVHIRLAGGDERAVPLSRFYLLPGDTPDRETVLEPGDLITGIELPPPPDGAAMLYRKVRDRWSYAFAVVSVAAVVATEADGSLREVRLALGAVAPVPWRAREAEGMLTGHSPTRTLLLAAAEAEFAAARPLPRNEFKIGLAGDLIAASVRDLTKQTGSAGSGEADGFTGNDFTWEERG</sequence>
<dbReference type="PANTHER" id="PTHR42659:SF1">
    <property type="entry name" value="OXIDOREDUCTASE"/>
    <property type="match status" value="1"/>
</dbReference>
<dbReference type="Gene3D" id="3.30.390.50">
    <property type="entry name" value="CO dehydrogenase flavoprotein, C-terminal domain"/>
    <property type="match status" value="1"/>
</dbReference>
<dbReference type="RefSeq" id="WP_344746641.1">
    <property type="nucleotide sequence ID" value="NZ_BAAAWW010000100.1"/>
</dbReference>
<dbReference type="InterPro" id="IPR016166">
    <property type="entry name" value="FAD-bd_PCMH"/>
</dbReference>
<dbReference type="SUPFAM" id="SSF56176">
    <property type="entry name" value="FAD-binding/transporter-associated domain-like"/>
    <property type="match status" value="1"/>
</dbReference>
<dbReference type="InterPro" id="IPR036683">
    <property type="entry name" value="CO_DH_flav_C_dom_sf"/>
</dbReference>
<dbReference type="EMBL" id="JBHMBS010000011">
    <property type="protein sequence ID" value="MFB9678458.1"/>
    <property type="molecule type" value="Genomic_DNA"/>
</dbReference>
<dbReference type="Gene3D" id="3.30.43.10">
    <property type="entry name" value="Uridine Diphospho-n-acetylenolpyruvylglucosamine Reductase, domain 2"/>
    <property type="match status" value="1"/>
</dbReference>
<dbReference type="InterPro" id="IPR002346">
    <property type="entry name" value="Mopterin_DH_FAD-bd"/>
</dbReference>
<dbReference type="InterPro" id="IPR005107">
    <property type="entry name" value="CO_DH_flav_C"/>
</dbReference>
<evidence type="ECO:0000313" key="4">
    <source>
        <dbReference type="EMBL" id="MFB9678458.1"/>
    </source>
</evidence>
<dbReference type="SMART" id="SM01092">
    <property type="entry name" value="CO_deh_flav_C"/>
    <property type="match status" value="1"/>
</dbReference>
<accession>A0ABV5TH54</accession>
<dbReference type="Pfam" id="PF03450">
    <property type="entry name" value="CO_deh_flav_C"/>
    <property type="match status" value="1"/>
</dbReference>
<proteinExistence type="predicted"/>
<reference evidence="4 5" key="1">
    <citation type="submission" date="2024-09" db="EMBL/GenBank/DDBJ databases">
        <authorList>
            <person name="Sun Q."/>
            <person name="Mori K."/>
        </authorList>
    </citation>
    <scope>NUCLEOTIDE SEQUENCE [LARGE SCALE GENOMIC DNA]</scope>
    <source>
        <strain evidence="4 5">JCM 3028</strain>
    </source>
</reference>
<keyword evidence="1" id="KW-0560">Oxidoreductase</keyword>
<keyword evidence="5" id="KW-1185">Reference proteome</keyword>
<evidence type="ECO:0000259" key="3">
    <source>
        <dbReference type="PROSITE" id="PS51387"/>
    </source>
</evidence>
<comment type="caution">
    <text evidence="4">The sequence shown here is derived from an EMBL/GenBank/DDBJ whole genome shotgun (WGS) entry which is preliminary data.</text>
</comment>
<dbReference type="PROSITE" id="PS51387">
    <property type="entry name" value="FAD_PCMH"/>
    <property type="match status" value="1"/>
</dbReference>
<dbReference type="InterPro" id="IPR016167">
    <property type="entry name" value="FAD-bd_PCMH_sub1"/>
</dbReference>
<dbReference type="InterPro" id="IPR016169">
    <property type="entry name" value="FAD-bd_PCMH_sub2"/>
</dbReference>
<evidence type="ECO:0000313" key="5">
    <source>
        <dbReference type="Proteomes" id="UP001589610"/>
    </source>
</evidence>
<dbReference type="Proteomes" id="UP001589610">
    <property type="component" value="Unassembled WGS sequence"/>
</dbReference>
<protein>
    <submittedName>
        <fullName evidence="4">Xanthine dehydrogenase family protein subunit M</fullName>
    </submittedName>
</protein>
<name>A0ABV5TH54_9ACTN</name>
<organism evidence="4 5">
    <name type="scientific">Streptosporangium vulgare</name>
    <dbReference type="NCBI Taxonomy" id="46190"/>
    <lineage>
        <taxon>Bacteria</taxon>
        <taxon>Bacillati</taxon>
        <taxon>Actinomycetota</taxon>
        <taxon>Actinomycetes</taxon>
        <taxon>Streptosporangiales</taxon>
        <taxon>Streptosporangiaceae</taxon>
        <taxon>Streptosporangium</taxon>
    </lineage>
</organism>
<dbReference type="PANTHER" id="PTHR42659">
    <property type="entry name" value="XANTHINE DEHYDROGENASE SUBUNIT C-RELATED"/>
    <property type="match status" value="1"/>
</dbReference>
<evidence type="ECO:0000256" key="2">
    <source>
        <dbReference type="SAM" id="MobiDB-lite"/>
    </source>
</evidence>
<dbReference type="InterPro" id="IPR051312">
    <property type="entry name" value="Diverse_Substr_Oxidored"/>
</dbReference>
<dbReference type="Gene3D" id="3.30.465.10">
    <property type="match status" value="2"/>
</dbReference>
<gene>
    <name evidence="4" type="ORF">ACFFRH_23510</name>
</gene>
<dbReference type="InterPro" id="IPR036318">
    <property type="entry name" value="FAD-bd_PCMH-like_sf"/>
</dbReference>
<dbReference type="Pfam" id="PF00941">
    <property type="entry name" value="FAD_binding_5"/>
    <property type="match status" value="1"/>
</dbReference>
<feature type="region of interest" description="Disordered" evidence="2">
    <location>
        <begin position="329"/>
        <end position="352"/>
    </location>
</feature>
<feature type="domain" description="FAD-binding PCMH-type" evidence="3">
    <location>
        <begin position="1"/>
        <end position="223"/>
    </location>
</feature>